<dbReference type="EMBL" id="JACCBF010000001">
    <property type="protein sequence ID" value="NYD33735.1"/>
    <property type="molecule type" value="Genomic_DNA"/>
</dbReference>
<proteinExistence type="predicted"/>
<comment type="caution">
    <text evidence="1">The sequence shown here is derived from an EMBL/GenBank/DDBJ whole genome shotgun (WGS) entry which is preliminary data.</text>
</comment>
<evidence type="ECO:0000313" key="1">
    <source>
        <dbReference type="EMBL" id="NYD33735.1"/>
    </source>
</evidence>
<reference evidence="1 2" key="1">
    <citation type="submission" date="2020-07" db="EMBL/GenBank/DDBJ databases">
        <title>Sequencing the genomes of 1000 actinobacteria strains.</title>
        <authorList>
            <person name="Klenk H.-P."/>
        </authorList>
    </citation>
    <scope>NUCLEOTIDE SEQUENCE [LARGE SCALE GENOMIC DNA]</scope>
    <source>
        <strain evidence="1 2">DSM 19082</strain>
    </source>
</reference>
<evidence type="ECO:0008006" key="3">
    <source>
        <dbReference type="Google" id="ProtNLM"/>
    </source>
</evidence>
<sequence>MSIDFDRYLVDNNALFQMPQDVRTSTLLREVARFPSEVIHEAGIYADRYDLTPLEYKTTPSVLEHLKEVMGRVPADDFELIDLYAGEGCADPLLIACALDGAQRLSESLIGEVYTVVTADIPVREACERHQVAWLSAADLAEQLSHAAGRTQVPSDTDSARQEI</sequence>
<dbReference type="Proteomes" id="UP000582231">
    <property type="component" value="Unassembled WGS sequence"/>
</dbReference>
<evidence type="ECO:0000313" key="2">
    <source>
        <dbReference type="Proteomes" id="UP000582231"/>
    </source>
</evidence>
<name>A0A852RS60_9ACTN</name>
<organism evidence="1 2">
    <name type="scientific">Nocardioides kongjuensis</name>
    <dbReference type="NCBI Taxonomy" id="349522"/>
    <lineage>
        <taxon>Bacteria</taxon>
        <taxon>Bacillati</taxon>
        <taxon>Actinomycetota</taxon>
        <taxon>Actinomycetes</taxon>
        <taxon>Propionibacteriales</taxon>
        <taxon>Nocardioidaceae</taxon>
        <taxon>Nocardioides</taxon>
    </lineage>
</organism>
<accession>A0A852RS60</accession>
<gene>
    <name evidence="1" type="ORF">BJ958_005281</name>
</gene>
<keyword evidence="2" id="KW-1185">Reference proteome</keyword>
<dbReference type="AlphaFoldDB" id="A0A852RS60"/>
<dbReference type="RefSeq" id="WP_179729736.1">
    <property type="nucleotide sequence ID" value="NZ_BAABEF010000001.1"/>
</dbReference>
<protein>
    <recommendedName>
        <fullName evidence="3">PIN domain-containing protein</fullName>
    </recommendedName>
</protein>